<dbReference type="EMBL" id="FOTK01000073">
    <property type="protein sequence ID" value="SFM90267.1"/>
    <property type="molecule type" value="Genomic_DNA"/>
</dbReference>
<dbReference type="AlphaFoldDB" id="A0A1I4UMN8"/>
<accession>A0A1I4UMN8</accession>
<evidence type="ECO:0008006" key="3">
    <source>
        <dbReference type="Google" id="ProtNLM"/>
    </source>
</evidence>
<protein>
    <recommendedName>
        <fullName evidence="3">Transposase</fullName>
    </recommendedName>
</protein>
<sequence length="120" mass="12656">MPIGRRGSKALPVCPPEGVGRAAQEYLAVLDKAAFGSATPVPPKFISAADPAARWTGAHGGQAFFAYTANYLVDLDHAVIVEVEATTAIRQAEVTATKRMIARSRERFGLYPAKLVGDGG</sequence>
<proteinExistence type="predicted"/>
<evidence type="ECO:0000313" key="1">
    <source>
        <dbReference type="EMBL" id="SFM90267.1"/>
    </source>
</evidence>
<reference evidence="2" key="1">
    <citation type="submission" date="2016-10" db="EMBL/GenBank/DDBJ databases">
        <authorList>
            <person name="Varghese N."/>
            <person name="Submissions S."/>
        </authorList>
    </citation>
    <scope>NUCLEOTIDE SEQUENCE [LARGE SCALE GENOMIC DNA]</scope>
    <source>
        <strain evidence="2">BL36</strain>
    </source>
</reference>
<keyword evidence="2" id="KW-1185">Reference proteome</keyword>
<evidence type="ECO:0000313" key="2">
    <source>
        <dbReference type="Proteomes" id="UP000199048"/>
    </source>
</evidence>
<dbReference type="STRING" id="582667.SAMN05192568_107321"/>
<name>A0A1I4UMN8_9HYPH</name>
<dbReference type="Proteomes" id="UP000199048">
    <property type="component" value="Unassembled WGS sequence"/>
</dbReference>
<organism evidence="1 2">
    <name type="scientific">Methylobacterium pseudosasicola</name>
    <dbReference type="NCBI Taxonomy" id="582667"/>
    <lineage>
        <taxon>Bacteria</taxon>
        <taxon>Pseudomonadati</taxon>
        <taxon>Pseudomonadota</taxon>
        <taxon>Alphaproteobacteria</taxon>
        <taxon>Hyphomicrobiales</taxon>
        <taxon>Methylobacteriaceae</taxon>
        <taxon>Methylobacterium</taxon>
    </lineage>
</organism>
<gene>
    <name evidence="1" type="ORF">SAMN05192568_107321</name>
</gene>